<dbReference type="EMBL" id="JABBFW010000011">
    <property type="protein sequence ID" value="NML16549.1"/>
    <property type="molecule type" value="Genomic_DNA"/>
</dbReference>
<evidence type="ECO:0000313" key="2">
    <source>
        <dbReference type="Proteomes" id="UP000574067"/>
    </source>
</evidence>
<proteinExistence type="predicted"/>
<sequence>MSATAQELLQAGDPRSALKALEQDVRRQAGDPKLRVFLFQLLCVLSQWPRALAQLAVCGELDAATLAMVNTYREAVKCELVREAVFAGRTTPMLLAQPRPWMARLVQALRLDAEGDPAGAARLRAQALDEAEPAAGSLDGQPFEWIADADSRLGPVLEVIVNGRYAWVPFADLRLVRTEAPADLRDLVWLPAHLDFPNGGDAVALIPARYPATPDQAPAALLSRSTEWLELGEGQYAGVGQRVLCTDAGEHDLLQLRRIEIGPEAGA</sequence>
<comment type="caution">
    <text evidence="1">The sequence shown here is derived from an EMBL/GenBank/DDBJ whole genome shotgun (WGS) entry which is preliminary data.</text>
</comment>
<dbReference type="AlphaFoldDB" id="A0A848FDU4"/>
<dbReference type="Proteomes" id="UP000574067">
    <property type="component" value="Unassembled WGS sequence"/>
</dbReference>
<dbReference type="Pfam" id="PF07024">
    <property type="entry name" value="ImpE"/>
    <property type="match status" value="1"/>
</dbReference>
<protein>
    <submittedName>
        <fullName evidence="1">Virulence protein SciE type</fullName>
    </submittedName>
</protein>
<reference evidence="1 2" key="1">
    <citation type="submission" date="2020-04" db="EMBL/GenBank/DDBJ databases">
        <title>Azohydromonas sp. isolated from soil.</title>
        <authorList>
            <person name="Dahal R.H."/>
        </authorList>
    </citation>
    <scope>NUCLEOTIDE SEQUENCE [LARGE SCALE GENOMIC DNA]</scope>
    <source>
        <strain evidence="1 2">G-1-1-14</strain>
    </source>
</reference>
<keyword evidence="2" id="KW-1185">Reference proteome</keyword>
<dbReference type="PIRSF" id="PIRSF029288">
    <property type="entry name" value="SciE_ImpE"/>
    <property type="match status" value="1"/>
</dbReference>
<accession>A0A848FDU4</accession>
<organism evidence="1 2">
    <name type="scientific">Azohydromonas caseinilytica</name>
    <dbReference type="NCBI Taxonomy" id="2728836"/>
    <lineage>
        <taxon>Bacteria</taxon>
        <taxon>Pseudomonadati</taxon>
        <taxon>Pseudomonadota</taxon>
        <taxon>Betaproteobacteria</taxon>
        <taxon>Burkholderiales</taxon>
        <taxon>Sphaerotilaceae</taxon>
        <taxon>Azohydromonas</taxon>
    </lineage>
</organism>
<evidence type="ECO:0000313" key="1">
    <source>
        <dbReference type="EMBL" id="NML16549.1"/>
    </source>
</evidence>
<dbReference type="RefSeq" id="WP_169161458.1">
    <property type="nucleotide sequence ID" value="NZ_JABBFW010000011.1"/>
</dbReference>
<dbReference type="InterPro" id="IPR009211">
    <property type="entry name" value="TagJ"/>
</dbReference>
<name>A0A848FDU4_9BURK</name>
<dbReference type="InterPro" id="IPR011990">
    <property type="entry name" value="TPR-like_helical_dom_sf"/>
</dbReference>
<gene>
    <name evidence="1" type="ORF">HHL10_16325</name>
</gene>
<dbReference type="SUPFAM" id="SSF144059">
    <property type="entry name" value="ImpE-like"/>
    <property type="match status" value="1"/>
</dbReference>
<dbReference type="Gene3D" id="1.25.40.10">
    <property type="entry name" value="Tetratricopeptide repeat domain"/>
    <property type="match status" value="1"/>
</dbReference>